<keyword evidence="2" id="KW-1185">Reference proteome</keyword>
<sequence length="93" mass="10396">KGPVGFANRQPQACENRLVLDPITDRVASVDEVADMDWCDRCFLPHPPCEEDQQFYEFDDDISMVGCSSSSQGGETSTKVISARTVATFWDYI</sequence>
<protein>
    <submittedName>
        <fullName evidence="1">Uncharacterized protein</fullName>
    </submittedName>
</protein>
<proteinExistence type="predicted"/>
<comment type="caution">
    <text evidence="1">The sequence shown here is derived from an EMBL/GenBank/DDBJ whole genome shotgun (WGS) entry which is preliminary data.</text>
</comment>
<reference evidence="1 2" key="1">
    <citation type="journal article" date="2021" name="Nat. Plants">
        <title>The Taxus genome provides insights into paclitaxel biosynthesis.</title>
        <authorList>
            <person name="Xiong X."/>
            <person name="Gou J."/>
            <person name="Liao Q."/>
            <person name="Li Y."/>
            <person name="Zhou Q."/>
            <person name="Bi G."/>
            <person name="Li C."/>
            <person name="Du R."/>
            <person name="Wang X."/>
            <person name="Sun T."/>
            <person name="Guo L."/>
            <person name="Liang H."/>
            <person name="Lu P."/>
            <person name="Wu Y."/>
            <person name="Zhang Z."/>
            <person name="Ro D.K."/>
            <person name="Shang Y."/>
            <person name="Huang S."/>
            <person name="Yan J."/>
        </authorList>
    </citation>
    <scope>NUCLEOTIDE SEQUENCE [LARGE SCALE GENOMIC DNA]</scope>
    <source>
        <strain evidence="1">Ta-2019</strain>
    </source>
</reference>
<feature type="non-terminal residue" evidence="1">
    <location>
        <position position="1"/>
    </location>
</feature>
<dbReference type="Proteomes" id="UP000824469">
    <property type="component" value="Unassembled WGS sequence"/>
</dbReference>
<feature type="non-terminal residue" evidence="1">
    <location>
        <position position="93"/>
    </location>
</feature>
<dbReference type="AlphaFoldDB" id="A0AA38LIC0"/>
<name>A0AA38LIC0_TAXCH</name>
<accession>A0AA38LIC0</accession>
<gene>
    <name evidence="1" type="ORF">KI387_016666</name>
</gene>
<evidence type="ECO:0000313" key="2">
    <source>
        <dbReference type="Proteomes" id="UP000824469"/>
    </source>
</evidence>
<evidence type="ECO:0000313" key="1">
    <source>
        <dbReference type="EMBL" id="KAH9322027.1"/>
    </source>
</evidence>
<organism evidence="1 2">
    <name type="scientific">Taxus chinensis</name>
    <name type="common">Chinese yew</name>
    <name type="synonym">Taxus wallichiana var. chinensis</name>
    <dbReference type="NCBI Taxonomy" id="29808"/>
    <lineage>
        <taxon>Eukaryota</taxon>
        <taxon>Viridiplantae</taxon>
        <taxon>Streptophyta</taxon>
        <taxon>Embryophyta</taxon>
        <taxon>Tracheophyta</taxon>
        <taxon>Spermatophyta</taxon>
        <taxon>Pinopsida</taxon>
        <taxon>Pinidae</taxon>
        <taxon>Conifers II</taxon>
        <taxon>Cupressales</taxon>
        <taxon>Taxaceae</taxon>
        <taxon>Taxus</taxon>
    </lineage>
</organism>
<dbReference type="EMBL" id="JAHRHJ020000003">
    <property type="protein sequence ID" value="KAH9322027.1"/>
    <property type="molecule type" value="Genomic_DNA"/>
</dbReference>